<sequence>MNYPNQVARIDAQLASVACTADQAGVTLVRRTLEELDDRWYGKFVVGVYGSLADAPDIEAVIPAATAIELLRGYCRLRSELLVQVTDERAHSLSHDESTALLAGDYLYTSAYSLLDSLGYPALGACSEILTDVLMDVTAAFVTGYRQQSPSKLDSTAFFDATTGTIGEGAALLGATLARAEENKYESIARVGRGYSTSRQIRRILGADPGLFKVVPRLIDESKLQTHADFWRENAEVALCDLSTTTDVTPLRLLVEANE</sequence>
<dbReference type="SUPFAM" id="SSF48576">
    <property type="entry name" value="Terpenoid synthases"/>
    <property type="match status" value="1"/>
</dbReference>
<dbReference type="AlphaFoldDB" id="A0ABD5U3Y7"/>
<accession>A0ABD5U3Y7</accession>
<evidence type="ECO:0000313" key="2">
    <source>
        <dbReference type="Proteomes" id="UP001596408"/>
    </source>
</evidence>
<gene>
    <name evidence="1" type="ORF">ACFQEV_12375</name>
</gene>
<protein>
    <submittedName>
        <fullName evidence="1">Polyprenyl synthetase</fullName>
    </submittedName>
</protein>
<evidence type="ECO:0000313" key="1">
    <source>
        <dbReference type="EMBL" id="MFC6825783.1"/>
    </source>
</evidence>
<dbReference type="RefSeq" id="WP_379696376.1">
    <property type="nucleotide sequence ID" value="NZ_JBHSXH010000015.1"/>
</dbReference>
<name>A0ABD5U3Y7_9EURY</name>
<keyword evidence="2" id="KW-1185">Reference proteome</keyword>
<dbReference type="Proteomes" id="UP001596408">
    <property type="component" value="Unassembled WGS sequence"/>
</dbReference>
<dbReference type="EMBL" id="JBHSXH010000015">
    <property type="protein sequence ID" value="MFC6825783.1"/>
    <property type="molecule type" value="Genomic_DNA"/>
</dbReference>
<proteinExistence type="predicted"/>
<reference evidence="1 2" key="1">
    <citation type="journal article" date="2019" name="Int. J. Syst. Evol. Microbiol.">
        <title>The Global Catalogue of Microorganisms (GCM) 10K type strain sequencing project: providing services to taxonomists for standard genome sequencing and annotation.</title>
        <authorList>
            <consortium name="The Broad Institute Genomics Platform"/>
            <consortium name="The Broad Institute Genome Sequencing Center for Infectious Disease"/>
            <person name="Wu L."/>
            <person name="Ma J."/>
        </authorList>
    </citation>
    <scope>NUCLEOTIDE SEQUENCE [LARGE SCALE GENOMIC DNA]</scope>
    <source>
        <strain evidence="1 2">YIM 94188</strain>
    </source>
</reference>
<dbReference type="InterPro" id="IPR008949">
    <property type="entry name" value="Isoprenoid_synthase_dom_sf"/>
</dbReference>
<organism evidence="1 2">
    <name type="scientific">Halopelagius fulvigenes</name>
    <dbReference type="NCBI Taxonomy" id="1198324"/>
    <lineage>
        <taxon>Archaea</taxon>
        <taxon>Methanobacteriati</taxon>
        <taxon>Methanobacteriota</taxon>
        <taxon>Stenosarchaea group</taxon>
        <taxon>Halobacteria</taxon>
        <taxon>Halobacteriales</taxon>
        <taxon>Haloferacaceae</taxon>
    </lineage>
</organism>
<dbReference type="Gene3D" id="1.10.600.10">
    <property type="entry name" value="Farnesyl Diphosphate Synthase"/>
    <property type="match status" value="1"/>
</dbReference>
<comment type="caution">
    <text evidence="1">The sequence shown here is derived from an EMBL/GenBank/DDBJ whole genome shotgun (WGS) entry which is preliminary data.</text>
</comment>